<dbReference type="InterPro" id="IPR003593">
    <property type="entry name" value="AAA+_ATPase"/>
</dbReference>
<dbReference type="PROSITE" id="PS50011">
    <property type="entry name" value="PROTEIN_KINASE_DOM"/>
    <property type="match status" value="1"/>
</dbReference>
<dbReference type="SUPFAM" id="SSF56112">
    <property type="entry name" value="Protein kinase-like (PK-like)"/>
    <property type="match status" value="1"/>
</dbReference>
<dbReference type="InterPro" id="IPR027417">
    <property type="entry name" value="P-loop_NTPase"/>
</dbReference>
<dbReference type="Pfam" id="PF13191">
    <property type="entry name" value="AAA_16"/>
    <property type="match status" value="1"/>
</dbReference>
<keyword evidence="1" id="KW-0808">Transferase</keyword>
<dbReference type="CDD" id="cd14014">
    <property type="entry name" value="STKc_PknB_like"/>
    <property type="match status" value="1"/>
</dbReference>
<evidence type="ECO:0000256" key="4">
    <source>
        <dbReference type="ARBA" id="ARBA00022840"/>
    </source>
</evidence>
<dbReference type="PANTHER" id="PTHR43289:SF6">
    <property type="entry name" value="SERINE_THREONINE-PROTEIN KINASE NEKL-3"/>
    <property type="match status" value="1"/>
</dbReference>
<evidence type="ECO:0000256" key="2">
    <source>
        <dbReference type="ARBA" id="ARBA00022741"/>
    </source>
</evidence>
<evidence type="ECO:0000259" key="5">
    <source>
        <dbReference type="PROSITE" id="PS50011"/>
    </source>
</evidence>
<dbReference type="Gene3D" id="1.10.510.10">
    <property type="entry name" value="Transferase(Phosphotransferase) domain 1"/>
    <property type="match status" value="1"/>
</dbReference>
<evidence type="ECO:0000313" key="6">
    <source>
        <dbReference type="EMBL" id="TET82366.1"/>
    </source>
</evidence>
<evidence type="ECO:0000256" key="3">
    <source>
        <dbReference type="ARBA" id="ARBA00022777"/>
    </source>
</evidence>
<dbReference type="InterPro" id="IPR008271">
    <property type="entry name" value="Ser/Thr_kinase_AS"/>
</dbReference>
<keyword evidence="4" id="KW-0067">ATP-binding</keyword>
<dbReference type="Gene3D" id="3.40.50.300">
    <property type="entry name" value="P-loop containing nucleotide triphosphate hydrolases"/>
    <property type="match status" value="1"/>
</dbReference>
<reference evidence="6 7" key="1">
    <citation type="submission" date="2019-03" db="EMBL/GenBank/DDBJ databases">
        <title>Metabolic potential of uncultured bacteria and archaea associated with petroleum seepage in deep-sea sediments.</title>
        <authorList>
            <person name="Dong X."/>
            <person name="Hubert C."/>
        </authorList>
    </citation>
    <scope>NUCLEOTIDE SEQUENCE [LARGE SCALE GENOMIC DNA]</scope>
    <source>
        <strain evidence="6">E29_bin36</strain>
    </source>
</reference>
<accession>A0A523XSS1</accession>
<dbReference type="AlphaFoldDB" id="A0A523XSS1"/>
<feature type="domain" description="Protein kinase" evidence="5">
    <location>
        <begin position="1"/>
        <end position="235"/>
    </location>
</feature>
<dbReference type="PANTHER" id="PTHR43289">
    <property type="entry name" value="MITOGEN-ACTIVATED PROTEIN KINASE KINASE KINASE 20-RELATED"/>
    <property type="match status" value="1"/>
</dbReference>
<dbReference type="EMBL" id="SOIP01000139">
    <property type="protein sequence ID" value="TET82366.1"/>
    <property type="molecule type" value="Genomic_DNA"/>
</dbReference>
<sequence>GPQGTVALKIARKTADEDERLLLKEEFSSLSNINHPNVVSVYDFGTAKDGRAFLTMELVSGRHFHRSFKRPSKSFFAALSQILRALHHIHYLGYIHGDIKPENILVSRKGKAVTAKLTDFGLVQNLGVTAPAVLKGTPGYMAPEIFTGMTPDARSDIYSLGVVIYETLTGRSPFDTGEAPAIIKDRLTRELEPISKWVDNVPLPLERILERMTRTKPENRPRDALEILEALRELLPEDSLSGIEKTRRPLLSSSLVGRRRKLDRLLSLVKKTSRSRNAAALITGPPGIGKSRLLKELKRRAQLEGIYIFAASCTASRTRPLGPFSDLAQAEQRELGMQAAAFHEEKISGHEQLIRQFEVISKYFSRISEELDKRLLIFLDDLELGHRNVQSLFQYLSRYCRTRHGLACIAAANQNLWADTSQEEFEIELIELQPLSKTSTQRLVSNMLGMNVPFKLAQLVHRYSGGIPLLEEETVSWLYRESLIMTGDKCQVKWARIKERKPPRTIGAFTNLLIKGLKKEELDLLKKASVVGDTFETEVLKALSGRSEKKFSALLRALRSRKLIQKEAGTAYSFTHKWVSTALYSKIPREEKKVMHKKVLNTLESIYPNHYYQLANHAEKAGVRTKTVEYSLAAARDAKKTSS</sequence>
<dbReference type="GO" id="GO:0005524">
    <property type="term" value="F:ATP binding"/>
    <property type="evidence" value="ECO:0007669"/>
    <property type="project" value="UniProtKB-KW"/>
</dbReference>
<gene>
    <name evidence="6" type="ORF">E3J38_02260</name>
</gene>
<organism evidence="6 7">
    <name type="scientific">candidate division TA06 bacterium</name>
    <dbReference type="NCBI Taxonomy" id="2250710"/>
    <lineage>
        <taxon>Bacteria</taxon>
        <taxon>Bacteria division TA06</taxon>
    </lineage>
</organism>
<dbReference type="Pfam" id="PF00069">
    <property type="entry name" value="Pkinase"/>
    <property type="match status" value="1"/>
</dbReference>
<dbReference type="Proteomes" id="UP000315534">
    <property type="component" value="Unassembled WGS sequence"/>
</dbReference>
<protein>
    <recommendedName>
        <fullName evidence="5">Protein kinase domain-containing protein</fullName>
    </recommendedName>
</protein>
<dbReference type="InterPro" id="IPR000719">
    <property type="entry name" value="Prot_kinase_dom"/>
</dbReference>
<evidence type="ECO:0000256" key="1">
    <source>
        <dbReference type="ARBA" id="ARBA00022679"/>
    </source>
</evidence>
<dbReference type="SMART" id="SM00220">
    <property type="entry name" value="S_TKc"/>
    <property type="match status" value="1"/>
</dbReference>
<dbReference type="Gene3D" id="3.30.200.20">
    <property type="entry name" value="Phosphorylase Kinase, domain 1"/>
    <property type="match status" value="1"/>
</dbReference>
<proteinExistence type="predicted"/>
<name>A0A523XSS1_UNCT6</name>
<dbReference type="SMART" id="SM00382">
    <property type="entry name" value="AAA"/>
    <property type="match status" value="1"/>
</dbReference>
<dbReference type="InterPro" id="IPR041664">
    <property type="entry name" value="AAA_16"/>
</dbReference>
<feature type="non-terminal residue" evidence="6">
    <location>
        <position position="1"/>
    </location>
</feature>
<keyword evidence="2" id="KW-0547">Nucleotide-binding</keyword>
<evidence type="ECO:0000313" key="7">
    <source>
        <dbReference type="Proteomes" id="UP000315534"/>
    </source>
</evidence>
<dbReference type="InterPro" id="IPR011009">
    <property type="entry name" value="Kinase-like_dom_sf"/>
</dbReference>
<dbReference type="PROSITE" id="PS00108">
    <property type="entry name" value="PROTEIN_KINASE_ST"/>
    <property type="match status" value="1"/>
</dbReference>
<dbReference type="GO" id="GO:0004674">
    <property type="term" value="F:protein serine/threonine kinase activity"/>
    <property type="evidence" value="ECO:0007669"/>
    <property type="project" value="TreeGrafter"/>
</dbReference>
<dbReference type="SUPFAM" id="SSF52540">
    <property type="entry name" value="P-loop containing nucleoside triphosphate hydrolases"/>
    <property type="match status" value="1"/>
</dbReference>
<keyword evidence="3" id="KW-0418">Kinase</keyword>
<comment type="caution">
    <text evidence="6">The sequence shown here is derived from an EMBL/GenBank/DDBJ whole genome shotgun (WGS) entry which is preliminary data.</text>
</comment>
<feature type="non-terminal residue" evidence="6">
    <location>
        <position position="643"/>
    </location>
</feature>